<organism evidence="4 5">
    <name type="scientific">Occultella glacieicola</name>
    <dbReference type="NCBI Taxonomy" id="2518684"/>
    <lineage>
        <taxon>Bacteria</taxon>
        <taxon>Bacillati</taxon>
        <taxon>Actinomycetota</taxon>
        <taxon>Actinomycetes</taxon>
        <taxon>Micrococcales</taxon>
        <taxon>Ruaniaceae</taxon>
        <taxon>Occultella</taxon>
    </lineage>
</organism>
<feature type="region of interest" description="Disordered" evidence="2">
    <location>
        <begin position="76"/>
        <end position="96"/>
    </location>
</feature>
<dbReference type="CDD" id="cd11333">
    <property type="entry name" value="AmyAc_SI_OligoGlu_DGase"/>
    <property type="match status" value="1"/>
</dbReference>
<dbReference type="InterPro" id="IPR006047">
    <property type="entry name" value="GH13_cat_dom"/>
</dbReference>
<accession>A0ABY2DZA3</accession>
<dbReference type="Proteomes" id="UP000504882">
    <property type="component" value="Unassembled WGS sequence"/>
</dbReference>
<dbReference type="Gene3D" id="3.20.20.80">
    <property type="entry name" value="Glycosidases"/>
    <property type="match status" value="1"/>
</dbReference>
<keyword evidence="5" id="KW-1185">Reference proteome</keyword>
<comment type="similarity">
    <text evidence="1">Belongs to the glycosyl hydrolase 13 family.</text>
</comment>
<reference evidence="4 5" key="1">
    <citation type="submission" date="2019-03" db="EMBL/GenBank/DDBJ databases">
        <title>Genomic features of bacteria from cold environments.</title>
        <authorList>
            <person name="Shen L."/>
        </authorList>
    </citation>
    <scope>NUCLEOTIDE SEQUENCE [LARGE SCALE GENOMIC DNA]</scope>
    <source>
        <strain evidence="5">T3246-1</strain>
    </source>
</reference>
<evidence type="ECO:0000256" key="2">
    <source>
        <dbReference type="SAM" id="MobiDB-lite"/>
    </source>
</evidence>
<evidence type="ECO:0000313" key="4">
    <source>
        <dbReference type="EMBL" id="TDE90021.1"/>
    </source>
</evidence>
<protein>
    <submittedName>
        <fullName evidence="4">Alpha-glucosidase</fullName>
    </submittedName>
</protein>
<proteinExistence type="inferred from homology"/>
<dbReference type="SUPFAM" id="SSF51445">
    <property type="entry name" value="(Trans)glycosidases"/>
    <property type="match status" value="1"/>
</dbReference>
<sequence>MTPVDANTRLKEIYGHPVGRDAIDKVLLQLGRSSLWVRNPVVANLRLSTVARLVRPILGEEFAPSLITVLADHNHHHEPDAASGGDPTPSGTPAAQPPWWRRAVFYQVYPRSFADSDGDGVGDLRGVTSRLDHLADLGVDCVWLSPIFDSPNEDMGYDVRDYRAVMSEMGTLADLDDLIAGAHERGMRIILDLVVNHTSAEHAWFRAAVADPDGPYGDYYHLQPGVPGEDGSGPPPNNWASFFGGSAWRWLPEAKRWALHLFAPGQMDLNWENPRVRAEVAEIVRWWRARGIDGFRLDVINYISKRPGLPDGNEAIGALMGFPGIEHYFFGPRLHEYLRELRATGFTRTAQDPRPPSTVRSRGADGTLGVPEPPDPVGVLVGETPGVGVEMSRLLSGARRRELDLVFNFDVLDGPGKVRWDDYRYDLGYLKGFYLDYLARLGPDDAIALFLDNHDNPRMLSKVLGTRDRDPVLRSAAAKALATIQLTLPGTPFLFQGQEIAAINQDFAAAAELKDVESVNRLAELRADGVAHEDALARVRPGARDHARVPMRWEPGPTTGFSTGTPWQVGREDSVGFTVAEQGADPGSVLSFHRDLIRLRRAEPALTDGGFRALLPRSREYFGWVRTAPGDGDDWLVEVNLTDRTIKRPRGLPAATGVLGSHGLARGPRMAPYECVVARVLIAG</sequence>
<dbReference type="PANTHER" id="PTHR10357">
    <property type="entry name" value="ALPHA-AMYLASE FAMILY MEMBER"/>
    <property type="match status" value="1"/>
</dbReference>
<dbReference type="PANTHER" id="PTHR10357:SF179">
    <property type="entry name" value="NEUTRAL AND BASIC AMINO ACID TRANSPORT PROTEIN RBAT"/>
    <property type="match status" value="1"/>
</dbReference>
<evidence type="ECO:0000256" key="1">
    <source>
        <dbReference type="ARBA" id="ARBA00008061"/>
    </source>
</evidence>
<feature type="region of interest" description="Disordered" evidence="2">
    <location>
        <begin position="348"/>
        <end position="377"/>
    </location>
</feature>
<dbReference type="InterPro" id="IPR045857">
    <property type="entry name" value="O16G_dom_2"/>
</dbReference>
<dbReference type="Pfam" id="PF00128">
    <property type="entry name" value="Alpha-amylase"/>
    <property type="match status" value="1"/>
</dbReference>
<comment type="caution">
    <text evidence="4">The sequence shown here is derived from an EMBL/GenBank/DDBJ whole genome shotgun (WGS) entry which is preliminary data.</text>
</comment>
<dbReference type="InterPro" id="IPR017853">
    <property type="entry name" value="GH"/>
</dbReference>
<name>A0ABY2DZA3_9MICO</name>
<feature type="domain" description="Glycosyl hydrolase family 13 catalytic" evidence="3">
    <location>
        <begin position="107"/>
        <end position="548"/>
    </location>
</feature>
<gene>
    <name evidence="4" type="ORF">EXU48_19055</name>
</gene>
<dbReference type="RefSeq" id="WP_133109276.1">
    <property type="nucleotide sequence ID" value="NZ_SMNA01000010.1"/>
</dbReference>
<dbReference type="EMBL" id="SMNA01000010">
    <property type="protein sequence ID" value="TDE90021.1"/>
    <property type="molecule type" value="Genomic_DNA"/>
</dbReference>
<evidence type="ECO:0000313" key="5">
    <source>
        <dbReference type="Proteomes" id="UP000504882"/>
    </source>
</evidence>
<dbReference type="Gene3D" id="3.90.400.10">
    <property type="entry name" value="Oligo-1,6-glucosidase, Domain 2"/>
    <property type="match status" value="1"/>
</dbReference>
<dbReference type="SMART" id="SM00642">
    <property type="entry name" value="Aamy"/>
    <property type="match status" value="1"/>
</dbReference>
<evidence type="ECO:0000259" key="3">
    <source>
        <dbReference type="SMART" id="SM00642"/>
    </source>
</evidence>